<dbReference type="AlphaFoldDB" id="A0A964BUT4"/>
<dbReference type="Proteomes" id="UP000729733">
    <property type="component" value="Unassembled WGS sequence"/>
</dbReference>
<proteinExistence type="predicted"/>
<organism evidence="2 3">
    <name type="scientific">Waterburya agarophytonicola KI4</name>
    <dbReference type="NCBI Taxonomy" id="2874699"/>
    <lineage>
        <taxon>Bacteria</taxon>
        <taxon>Bacillati</taxon>
        <taxon>Cyanobacteriota</taxon>
        <taxon>Cyanophyceae</taxon>
        <taxon>Pleurocapsales</taxon>
        <taxon>Hyellaceae</taxon>
        <taxon>Waterburya</taxon>
        <taxon>Waterburya agarophytonicola</taxon>
    </lineage>
</organism>
<feature type="transmembrane region" description="Helical" evidence="1">
    <location>
        <begin position="6"/>
        <end position="25"/>
    </location>
</feature>
<keyword evidence="1" id="KW-0812">Transmembrane</keyword>
<dbReference type="Pfam" id="PF06055">
    <property type="entry name" value="ExoD"/>
    <property type="match status" value="1"/>
</dbReference>
<evidence type="ECO:0000313" key="2">
    <source>
        <dbReference type="EMBL" id="MCC0179559.1"/>
    </source>
</evidence>
<gene>
    <name evidence="2" type="ORF">I4641_21610</name>
</gene>
<dbReference type="RefSeq" id="WP_229642659.1">
    <property type="nucleotide sequence ID" value="NZ_JADWDC010000093.1"/>
</dbReference>
<accession>A0A964BUT4</accession>
<feature type="transmembrane region" description="Helical" evidence="1">
    <location>
        <begin position="32"/>
        <end position="56"/>
    </location>
</feature>
<sequence>MYFSFFPIPLSNPLPAIVILLLSIAALKKDGLLMWIGYCLTLITTIFFAFIGYALWQTPQ</sequence>
<dbReference type="EMBL" id="JADWDC010000093">
    <property type="protein sequence ID" value="MCC0179559.1"/>
    <property type="molecule type" value="Genomic_DNA"/>
</dbReference>
<reference evidence="2" key="1">
    <citation type="journal article" date="2021" name="Antonie Van Leeuwenhoek">
        <title>Draft genome and description of Waterburya agarophytonicola gen. nov. sp. nov. (Pleurocapsales, Cyanobacteria): a seaweed symbiont.</title>
        <authorList>
            <person name="Bonthond G."/>
            <person name="Shalygin S."/>
            <person name="Bayer T."/>
            <person name="Weinberger F."/>
        </authorList>
    </citation>
    <scope>NUCLEOTIDE SEQUENCE</scope>
    <source>
        <strain evidence="2">KI4</strain>
    </source>
</reference>
<keyword evidence="1" id="KW-1133">Transmembrane helix</keyword>
<evidence type="ECO:0000256" key="1">
    <source>
        <dbReference type="SAM" id="Phobius"/>
    </source>
</evidence>
<comment type="caution">
    <text evidence="2">The sequence shown here is derived from an EMBL/GenBank/DDBJ whole genome shotgun (WGS) entry which is preliminary data.</text>
</comment>
<keyword evidence="3" id="KW-1185">Reference proteome</keyword>
<evidence type="ECO:0000313" key="3">
    <source>
        <dbReference type="Proteomes" id="UP000729733"/>
    </source>
</evidence>
<name>A0A964BUT4_9CYAN</name>
<protein>
    <submittedName>
        <fullName evidence="2">Exopolysaccharide biosynthesis protein</fullName>
    </submittedName>
</protein>
<keyword evidence="1" id="KW-0472">Membrane</keyword>
<dbReference type="InterPro" id="IPR010331">
    <property type="entry name" value="ExoD"/>
</dbReference>